<proteinExistence type="predicted"/>
<evidence type="ECO:0000313" key="1">
    <source>
        <dbReference type="EMBL" id="JAD38071.1"/>
    </source>
</evidence>
<organism evidence="1">
    <name type="scientific">Arundo donax</name>
    <name type="common">Giant reed</name>
    <name type="synonym">Donax arundinaceus</name>
    <dbReference type="NCBI Taxonomy" id="35708"/>
    <lineage>
        <taxon>Eukaryota</taxon>
        <taxon>Viridiplantae</taxon>
        <taxon>Streptophyta</taxon>
        <taxon>Embryophyta</taxon>
        <taxon>Tracheophyta</taxon>
        <taxon>Spermatophyta</taxon>
        <taxon>Magnoliopsida</taxon>
        <taxon>Liliopsida</taxon>
        <taxon>Poales</taxon>
        <taxon>Poaceae</taxon>
        <taxon>PACMAD clade</taxon>
        <taxon>Arundinoideae</taxon>
        <taxon>Arundineae</taxon>
        <taxon>Arundo</taxon>
    </lineage>
</organism>
<reference evidence="1" key="1">
    <citation type="submission" date="2014-09" db="EMBL/GenBank/DDBJ databases">
        <authorList>
            <person name="Magalhaes I.L.F."/>
            <person name="Oliveira U."/>
            <person name="Santos F.R."/>
            <person name="Vidigal T.H.D.A."/>
            <person name="Brescovit A.D."/>
            <person name="Santos A.J."/>
        </authorList>
    </citation>
    <scope>NUCLEOTIDE SEQUENCE</scope>
    <source>
        <tissue evidence="1">Shoot tissue taken approximately 20 cm above the soil surface</tissue>
    </source>
</reference>
<sequence length="53" mass="5722">MMQNYGSTAQPRTSAGTQILQVHNLAVLAHDHFASGNSLHGSNEWDTVTLGAW</sequence>
<reference evidence="1" key="2">
    <citation type="journal article" date="2015" name="Data Brief">
        <title>Shoot transcriptome of the giant reed, Arundo donax.</title>
        <authorList>
            <person name="Barrero R.A."/>
            <person name="Guerrero F.D."/>
            <person name="Moolhuijzen P."/>
            <person name="Goolsby J.A."/>
            <person name="Tidwell J."/>
            <person name="Bellgard S.E."/>
            <person name="Bellgard M.I."/>
        </authorList>
    </citation>
    <scope>NUCLEOTIDE SEQUENCE</scope>
    <source>
        <tissue evidence="1">Shoot tissue taken approximately 20 cm above the soil surface</tissue>
    </source>
</reference>
<dbReference type="AlphaFoldDB" id="A0A0A8ZGY2"/>
<dbReference type="EMBL" id="GBRH01259824">
    <property type="protein sequence ID" value="JAD38071.1"/>
    <property type="molecule type" value="Transcribed_RNA"/>
</dbReference>
<name>A0A0A8ZGY2_ARUDO</name>
<accession>A0A0A8ZGY2</accession>
<protein>
    <submittedName>
        <fullName evidence="1">Uncharacterized protein</fullName>
    </submittedName>
</protein>